<dbReference type="InterPro" id="IPR051906">
    <property type="entry name" value="TolC-like"/>
</dbReference>
<dbReference type="InterPro" id="IPR003423">
    <property type="entry name" value="OMP_efflux"/>
</dbReference>
<protein>
    <submittedName>
        <fullName evidence="10">Outer membrane protein TolC</fullName>
    </submittedName>
</protein>
<comment type="subcellular location">
    <subcellularLocation>
        <location evidence="1">Cell outer membrane</location>
    </subcellularLocation>
</comment>
<accession>A0A841I688</accession>
<dbReference type="RefSeq" id="WP_183988122.1">
    <property type="nucleotide sequence ID" value="NZ_JACHHG010000011.1"/>
</dbReference>
<keyword evidence="6" id="KW-0472">Membrane</keyword>
<evidence type="ECO:0000256" key="2">
    <source>
        <dbReference type="ARBA" id="ARBA00007613"/>
    </source>
</evidence>
<dbReference type="GO" id="GO:1990281">
    <property type="term" value="C:efflux pump complex"/>
    <property type="evidence" value="ECO:0007669"/>
    <property type="project" value="TreeGrafter"/>
</dbReference>
<keyword evidence="11" id="KW-1185">Reference proteome</keyword>
<evidence type="ECO:0000256" key="1">
    <source>
        <dbReference type="ARBA" id="ARBA00004442"/>
    </source>
</evidence>
<keyword evidence="5" id="KW-0812">Transmembrane</keyword>
<dbReference type="Pfam" id="PF02321">
    <property type="entry name" value="OEP"/>
    <property type="match status" value="2"/>
</dbReference>
<reference evidence="10 11" key="1">
    <citation type="submission" date="2020-08" db="EMBL/GenBank/DDBJ databases">
        <title>Genomic Encyclopedia of Type Strains, Phase IV (KMG-IV): sequencing the most valuable type-strain genomes for metagenomic binning, comparative biology and taxonomic classification.</title>
        <authorList>
            <person name="Goeker M."/>
        </authorList>
    </citation>
    <scope>NUCLEOTIDE SEQUENCE [LARGE SCALE GENOMIC DNA]</scope>
    <source>
        <strain evidence="10 11">DSM 21458</strain>
    </source>
</reference>
<evidence type="ECO:0000256" key="4">
    <source>
        <dbReference type="ARBA" id="ARBA00022452"/>
    </source>
</evidence>
<keyword evidence="7" id="KW-0998">Cell outer membrane</keyword>
<dbReference type="SUPFAM" id="SSF56954">
    <property type="entry name" value="Outer membrane efflux proteins (OEP)"/>
    <property type="match status" value="1"/>
</dbReference>
<feature type="coiled-coil region" evidence="8">
    <location>
        <begin position="237"/>
        <end position="296"/>
    </location>
</feature>
<dbReference type="Proteomes" id="UP000569951">
    <property type="component" value="Unassembled WGS sequence"/>
</dbReference>
<keyword evidence="4" id="KW-1134">Transmembrane beta strand</keyword>
<evidence type="ECO:0000256" key="9">
    <source>
        <dbReference type="SAM" id="SignalP"/>
    </source>
</evidence>
<keyword evidence="8" id="KW-0175">Coiled coil</keyword>
<dbReference type="GO" id="GO:0009279">
    <property type="term" value="C:cell outer membrane"/>
    <property type="evidence" value="ECO:0007669"/>
    <property type="project" value="UniProtKB-SubCell"/>
</dbReference>
<organism evidence="10 11">
    <name type="scientific">Deinobacterium chartae</name>
    <dbReference type="NCBI Taxonomy" id="521158"/>
    <lineage>
        <taxon>Bacteria</taxon>
        <taxon>Thermotogati</taxon>
        <taxon>Deinococcota</taxon>
        <taxon>Deinococci</taxon>
        <taxon>Deinococcales</taxon>
        <taxon>Deinococcaceae</taxon>
        <taxon>Deinobacterium</taxon>
    </lineage>
</organism>
<dbReference type="AlphaFoldDB" id="A0A841I688"/>
<evidence type="ECO:0000256" key="5">
    <source>
        <dbReference type="ARBA" id="ARBA00022692"/>
    </source>
</evidence>
<dbReference type="PANTHER" id="PTHR30026">
    <property type="entry name" value="OUTER MEMBRANE PROTEIN TOLC"/>
    <property type="match status" value="1"/>
</dbReference>
<keyword evidence="3" id="KW-0813">Transport</keyword>
<gene>
    <name evidence="10" type="ORF">HNR42_002806</name>
</gene>
<name>A0A841I688_9DEIO</name>
<keyword evidence="9" id="KW-0732">Signal</keyword>
<evidence type="ECO:0000256" key="3">
    <source>
        <dbReference type="ARBA" id="ARBA00022448"/>
    </source>
</evidence>
<dbReference type="PANTHER" id="PTHR30026:SF20">
    <property type="entry name" value="OUTER MEMBRANE PROTEIN TOLC"/>
    <property type="match status" value="1"/>
</dbReference>
<evidence type="ECO:0000256" key="8">
    <source>
        <dbReference type="SAM" id="Coils"/>
    </source>
</evidence>
<evidence type="ECO:0000313" key="11">
    <source>
        <dbReference type="Proteomes" id="UP000569951"/>
    </source>
</evidence>
<comment type="caution">
    <text evidence="10">The sequence shown here is derived from an EMBL/GenBank/DDBJ whole genome shotgun (WGS) entry which is preliminary data.</text>
</comment>
<sequence length="352" mass="37365">MNQNLLHAAAITALLSAAPALAQTASAPTLAQALALAYEQGPDLASARSELQDAQTSLKAVEADPSAVILDLTEARQTAELARLQLVSTRLGVMQNVVNAYLGLYETQQNIELYKSQVALDTKNLQVAQARLAARSGTSLDVSKAQNTLNTTQQNLANATAQLGVQRGALAKLFGQTAGQITAKAPPAPPALTVRQATLSSDLSERITSIVQARQALELAQLNVRLSDNDYTPRLTLEAAKTRLQIAQRDLQNAQKAAANSVVDAYRAAQDAYERIAIEQKDLQNAQTSLTQAQARYKSGVISQVELQTTQVALQSAQYAYRQAVDTYWKALAALSVASGLDVTGLVGGGQS</sequence>
<evidence type="ECO:0000256" key="7">
    <source>
        <dbReference type="ARBA" id="ARBA00023237"/>
    </source>
</evidence>
<dbReference type="GO" id="GO:0015562">
    <property type="term" value="F:efflux transmembrane transporter activity"/>
    <property type="evidence" value="ECO:0007669"/>
    <property type="project" value="InterPro"/>
</dbReference>
<evidence type="ECO:0000256" key="6">
    <source>
        <dbReference type="ARBA" id="ARBA00023136"/>
    </source>
</evidence>
<dbReference type="GO" id="GO:0015288">
    <property type="term" value="F:porin activity"/>
    <property type="evidence" value="ECO:0007669"/>
    <property type="project" value="TreeGrafter"/>
</dbReference>
<dbReference type="EMBL" id="JACHHG010000011">
    <property type="protein sequence ID" value="MBB6099365.1"/>
    <property type="molecule type" value="Genomic_DNA"/>
</dbReference>
<comment type="similarity">
    <text evidence="2">Belongs to the outer membrane factor (OMF) (TC 1.B.17) family.</text>
</comment>
<evidence type="ECO:0000313" key="10">
    <source>
        <dbReference type="EMBL" id="MBB6099365.1"/>
    </source>
</evidence>
<proteinExistence type="inferred from homology"/>
<dbReference type="Gene3D" id="1.20.1600.10">
    <property type="entry name" value="Outer membrane efflux proteins (OEP)"/>
    <property type="match status" value="1"/>
</dbReference>
<feature type="chain" id="PRO_5032303173" evidence="9">
    <location>
        <begin position="23"/>
        <end position="352"/>
    </location>
</feature>
<feature type="signal peptide" evidence="9">
    <location>
        <begin position="1"/>
        <end position="22"/>
    </location>
</feature>